<dbReference type="InterPro" id="IPR014710">
    <property type="entry name" value="RmlC-like_jellyroll"/>
</dbReference>
<dbReference type="InterPro" id="IPR010920">
    <property type="entry name" value="LSM_dom_sf"/>
</dbReference>
<keyword evidence="2 5" id="KW-0812">Transmembrane</keyword>
<gene>
    <name evidence="7" type="ORF">TUM18999_33090</name>
</gene>
<dbReference type="Gene3D" id="1.10.287.1260">
    <property type="match status" value="1"/>
</dbReference>
<sequence>MLRAPGPMRLPDPVIATTRGPFRMPDMLQNYPLIFGIALVLADLIAWRLLPANPAAWRVLARLGLFLAYSALIINAGLSPLLPPPGADTAQALTGTLLEIVWWLYCARTLTVVLGLLLISRSGHTGRLLQDVMGAVIFLVAIVAAAGYVMQLPVKGLLATSGAMAIIVGLALQSTLADVFSGIILNTTKPYQLDDWISIDGTEGKVIEIDWRATHLLTSQGSTAVIPNSVAAKAKILNSSRPNDAHGVSISLEVPASVRPRRVLDALEKTLQGCSALLAAPAPKVAIKSAGASVNVYEASGFVGPKTSKVEVRNLMFDLAHRHLEASGVVWKADALPQARQRLLLDEVKIFRALGNEEKDLIAQAMDARDYLAGQVVLDVGEVAGHLLVIGTGVISAAVPDGDAWIEAGRMGPGEIMGEEGIIDDAPSSARFTALTSCRLYRIDRDNIRTCLEQRSEIRTALNRLHAFREQASHSLLLQKPTAIRKGGFLQWLQKR</sequence>
<keyword evidence="4 5" id="KW-0472">Membrane</keyword>
<dbReference type="Gene3D" id="2.30.30.60">
    <property type="match status" value="1"/>
</dbReference>
<feature type="transmembrane region" description="Helical" evidence="5">
    <location>
        <begin position="132"/>
        <end position="150"/>
    </location>
</feature>
<dbReference type="PANTHER" id="PTHR30221">
    <property type="entry name" value="SMALL-CONDUCTANCE MECHANOSENSITIVE CHANNEL"/>
    <property type="match status" value="1"/>
</dbReference>
<proteinExistence type="inferred from homology"/>
<dbReference type="InterPro" id="IPR045275">
    <property type="entry name" value="MscS_archaea/bacteria_type"/>
</dbReference>
<dbReference type="SUPFAM" id="SSF51206">
    <property type="entry name" value="cAMP-binding domain-like"/>
    <property type="match status" value="1"/>
</dbReference>
<feature type="transmembrane region" description="Helical" evidence="5">
    <location>
        <begin position="59"/>
        <end position="82"/>
    </location>
</feature>
<feature type="transmembrane region" description="Helical" evidence="5">
    <location>
        <begin position="31"/>
        <end position="50"/>
    </location>
</feature>
<dbReference type="InterPro" id="IPR006685">
    <property type="entry name" value="MscS_channel_2nd"/>
</dbReference>
<dbReference type="GO" id="GO:0005886">
    <property type="term" value="C:plasma membrane"/>
    <property type="evidence" value="ECO:0007669"/>
    <property type="project" value="UniProtKB-SubCell"/>
</dbReference>
<dbReference type="InterPro" id="IPR016846">
    <property type="entry name" value="cNMP-bd_ion_channel"/>
</dbReference>
<protein>
    <recommendedName>
        <fullName evidence="5">Small-conductance mechanosensitive channel</fullName>
    </recommendedName>
</protein>
<dbReference type="InterPro" id="IPR023408">
    <property type="entry name" value="MscS_beta-dom_sf"/>
</dbReference>
<evidence type="ECO:0000256" key="3">
    <source>
        <dbReference type="ARBA" id="ARBA00022989"/>
    </source>
</evidence>
<organism evidence="7 8">
    <name type="scientific">Pseudomonas tohonis</name>
    <dbReference type="NCBI Taxonomy" id="2725477"/>
    <lineage>
        <taxon>Bacteria</taxon>
        <taxon>Pseudomonadati</taxon>
        <taxon>Pseudomonadota</taxon>
        <taxon>Gammaproteobacteria</taxon>
        <taxon>Pseudomonadales</taxon>
        <taxon>Pseudomonadaceae</taxon>
        <taxon>Pseudomonas</taxon>
    </lineage>
</organism>
<dbReference type="SMART" id="SM00100">
    <property type="entry name" value="cNMP"/>
    <property type="match status" value="1"/>
</dbReference>
<keyword evidence="5" id="KW-0813">Transport</keyword>
<keyword evidence="3 5" id="KW-1133">Transmembrane helix</keyword>
<dbReference type="PIRSF" id="PIRSF026673">
    <property type="entry name" value="UCP026673_ion_chan"/>
    <property type="match status" value="1"/>
</dbReference>
<dbReference type="GO" id="GO:0008381">
    <property type="term" value="F:mechanosensitive monoatomic ion channel activity"/>
    <property type="evidence" value="ECO:0007669"/>
    <property type="project" value="InterPro"/>
</dbReference>
<name>A0A6J4E6Q6_9PSED</name>
<dbReference type="SUPFAM" id="SSF50182">
    <property type="entry name" value="Sm-like ribonucleoproteins"/>
    <property type="match status" value="1"/>
</dbReference>
<accession>A0A6J4E6Q6</accession>
<dbReference type="AlphaFoldDB" id="A0A6J4E6Q6"/>
<evidence type="ECO:0000256" key="2">
    <source>
        <dbReference type="ARBA" id="ARBA00022692"/>
    </source>
</evidence>
<comment type="subunit">
    <text evidence="5">Homoheptamer.</text>
</comment>
<evidence type="ECO:0000259" key="6">
    <source>
        <dbReference type="PROSITE" id="PS50042"/>
    </source>
</evidence>
<feature type="domain" description="Cyclic nucleotide-binding" evidence="6">
    <location>
        <begin position="350"/>
        <end position="459"/>
    </location>
</feature>
<feature type="transmembrane region" description="Helical" evidence="5">
    <location>
        <begin position="102"/>
        <end position="120"/>
    </location>
</feature>
<comment type="subcellular location">
    <subcellularLocation>
        <location evidence="5">Cell inner membrane</location>
        <topology evidence="5">Multi-pass membrane protein</topology>
    </subcellularLocation>
    <subcellularLocation>
        <location evidence="1">Membrane</location>
    </subcellularLocation>
</comment>
<dbReference type="KEGG" id="ptw:TUM18999_33090"/>
<dbReference type="EMBL" id="AP023189">
    <property type="protein sequence ID" value="BCG25118.1"/>
    <property type="molecule type" value="Genomic_DNA"/>
</dbReference>
<keyword evidence="5" id="KW-0997">Cell inner membrane</keyword>
<reference evidence="7 8" key="1">
    <citation type="submission" date="2020-05" db="EMBL/GenBank/DDBJ databases">
        <title>Characterization of novel class B3 metallo-beta-lactamase from novel Pseudomonas species.</title>
        <authorList>
            <person name="Yamada K."/>
            <person name="Aoki K."/>
            <person name="Ishii Y."/>
        </authorList>
    </citation>
    <scope>NUCLEOTIDE SEQUENCE [LARGE SCALE GENOMIC DNA]</scope>
    <source>
        <strain evidence="7 8">TUM18999</strain>
    </source>
</reference>
<dbReference type="Pfam" id="PF00027">
    <property type="entry name" value="cNMP_binding"/>
    <property type="match status" value="1"/>
</dbReference>
<dbReference type="CDD" id="cd00038">
    <property type="entry name" value="CAP_ED"/>
    <property type="match status" value="1"/>
</dbReference>
<dbReference type="Gene3D" id="2.60.120.10">
    <property type="entry name" value="Jelly Rolls"/>
    <property type="match status" value="1"/>
</dbReference>
<comment type="similarity">
    <text evidence="5">Belongs to the MscS (TC 1.A.23) family.</text>
</comment>
<comment type="function">
    <text evidence="5">Mechanosensitive channel that participates in the regulation of osmotic pressure changes within the cell, opening in response to stretch forces in the membrane lipid bilayer, without the need for other proteins. Contributes to normal resistance to hypoosmotic shock. Forms an ion channel of 1.0 nanosiemens conductance with a slight preference for anions.</text>
</comment>
<evidence type="ECO:0000256" key="4">
    <source>
        <dbReference type="ARBA" id="ARBA00023136"/>
    </source>
</evidence>
<dbReference type="InterPro" id="IPR018490">
    <property type="entry name" value="cNMP-bd_dom_sf"/>
</dbReference>
<dbReference type="Proteomes" id="UP000509383">
    <property type="component" value="Chromosome"/>
</dbReference>
<dbReference type="Pfam" id="PF00924">
    <property type="entry name" value="MS_channel_2nd"/>
    <property type="match status" value="1"/>
</dbReference>
<evidence type="ECO:0000313" key="8">
    <source>
        <dbReference type="Proteomes" id="UP000509383"/>
    </source>
</evidence>
<keyword evidence="5" id="KW-0406">Ion transport</keyword>
<evidence type="ECO:0000256" key="5">
    <source>
        <dbReference type="RuleBase" id="RU369025"/>
    </source>
</evidence>
<dbReference type="InterPro" id="IPR000595">
    <property type="entry name" value="cNMP-bd_dom"/>
</dbReference>
<dbReference type="PROSITE" id="PS50042">
    <property type="entry name" value="CNMP_BINDING_3"/>
    <property type="match status" value="1"/>
</dbReference>
<keyword evidence="5" id="KW-0407">Ion channel</keyword>
<dbReference type="PANTHER" id="PTHR30221:SF1">
    <property type="entry name" value="SMALL-CONDUCTANCE MECHANOSENSITIVE CHANNEL"/>
    <property type="match status" value="1"/>
</dbReference>
<evidence type="ECO:0000256" key="1">
    <source>
        <dbReference type="ARBA" id="ARBA00004370"/>
    </source>
</evidence>
<keyword evidence="5" id="KW-1003">Cell membrane</keyword>
<evidence type="ECO:0000313" key="7">
    <source>
        <dbReference type="EMBL" id="BCG25118.1"/>
    </source>
</evidence>